<proteinExistence type="predicted"/>
<feature type="repeat" description="TPR" evidence="1">
    <location>
        <begin position="133"/>
        <end position="166"/>
    </location>
</feature>
<comment type="caution">
    <text evidence="2">The sequence shown here is derived from an EMBL/GenBank/DDBJ whole genome shotgun (WGS) entry which is preliminary data.</text>
</comment>
<evidence type="ECO:0000313" key="2">
    <source>
        <dbReference type="EMBL" id="MBD5778122.1"/>
    </source>
</evidence>
<dbReference type="SMART" id="SM00028">
    <property type="entry name" value="TPR"/>
    <property type="match status" value="3"/>
</dbReference>
<dbReference type="Proteomes" id="UP000622317">
    <property type="component" value="Unassembled WGS sequence"/>
</dbReference>
<gene>
    <name evidence="2" type="ORF">IEN85_01260</name>
</gene>
<accession>A0A927IDM0</accession>
<dbReference type="PANTHER" id="PTHR12558">
    <property type="entry name" value="CELL DIVISION CYCLE 16,23,27"/>
    <property type="match status" value="1"/>
</dbReference>
<dbReference type="Gene3D" id="1.25.40.10">
    <property type="entry name" value="Tetratricopeptide repeat domain"/>
    <property type="match status" value="1"/>
</dbReference>
<sequence>MLISLVVMGGLSLMVRKFEREAPRPFDRLIVEVLPELPDLTGRPQELIERLELAHGNLHVGELQREALVELAYLYHANGFFSQAESCYLGLESFETENPRWPYLLGILKLDRQDQAVTATHFARAIRLDPTHSLAYLRLGNAYLKGGLLEEAETAFEYRLLGSPRDAWGRVAMGRVSIAREDWSAARDWLEQAKDQRPELGIVYDLLPEVYLETGDVEAAKSLRREGEALDLVYEMSDEHLLFLQDYCYDADLLLRFAREARSQTDFDRALELLQRAVALNLDNKDALAELEKLIVEIEGQPPN</sequence>
<protein>
    <recommendedName>
        <fullName evidence="4">Tetratricopeptide repeat protein</fullName>
    </recommendedName>
</protein>
<reference evidence="2" key="1">
    <citation type="submission" date="2020-09" db="EMBL/GenBank/DDBJ databases">
        <title>Pelagicoccus enzymogenes sp. nov. with an EPS production, isolated from marine sediment.</title>
        <authorList>
            <person name="Feng X."/>
        </authorList>
    </citation>
    <scope>NUCLEOTIDE SEQUENCE</scope>
    <source>
        <strain evidence="2">NFK12</strain>
    </source>
</reference>
<evidence type="ECO:0000313" key="3">
    <source>
        <dbReference type="Proteomes" id="UP000622317"/>
    </source>
</evidence>
<name>A0A927IDM0_9BACT</name>
<dbReference type="RefSeq" id="WP_191615246.1">
    <property type="nucleotide sequence ID" value="NZ_JACYFG010000002.1"/>
</dbReference>
<evidence type="ECO:0000256" key="1">
    <source>
        <dbReference type="PROSITE-ProRule" id="PRU00339"/>
    </source>
</evidence>
<keyword evidence="3" id="KW-1185">Reference proteome</keyword>
<dbReference type="AlphaFoldDB" id="A0A927IDM0"/>
<dbReference type="InterPro" id="IPR019734">
    <property type="entry name" value="TPR_rpt"/>
</dbReference>
<evidence type="ECO:0008006" key="4">
    <source>
        <dbReference type="Google" id="ProtNLM"/>
    </source>
</evidence>
<dbReference type="PROSITE" id="PS50005">
    <property type="entry name" value="TPR"/>
    <property type="match status" value="2"/>
</dbReference>
<keyword evidence="1" id="KW-0802">TPR repeat</keyword>
<organism evidence="2 3">
    <name type="scientific">Pelagicoccus enzymogenes</name>
    <dbReference type="NCBI Taxonomy" id="2773457"/>
    <lineage>
        <taxon>Bacteria</taxon>
        <taxon>Pseudomonadati</taxon>
        <taxon>Verrucomicrobiota</taxon>
        <taxon>Opitutia</taxon>
        <taxon>Puniceicoccales</taxon>
        <taxon>Pelagicoccaceae</taxon>
        <taxon>Pelagicoccus</taxon>
    </lineage>
</organism>
<dbReference type="SUPFAM" id="SSF48452">
    <property type="entry name" value="TPR-like"/>
    <property type="match status" value="1"/>
</dbReference>
<feature type="repeat" description="TPR" evidence="1">
    <location>
        <begin position="251"/>
        <end position="284"/>
    </location>
</feature>
<dbReference type="EMBL" id="JACYFG010000002">
    <property type="protein sequence ID" value="MBD5778122.1"/>
    <property type="molecule type" value="Genomic_DNA"/>
</dbReference>
<dbReference type="PANTHER" id="PTHR12558:SF13">
    <property type="entry name" value="CELL DIVISION CYCLE PROTEIN 27 HOMOLOG"/>
    <property type="match status" value="1"/>
</dbReference>
<dbReference type="Pfam" id="PF13432">
    <property type="entry name" value="TPR_16"/>
    <property type="match status" value="2"/>
</dbReference>
<dbReference type="InterPro" id="IPR011990">
    <property type="entry name" value="TPR-like_helical_dom_sf"/>
</dbReference>